<comment type="caution">
    <text evidence="1">The sequence shown here is derived from an EMBL/GenBank/DDBJ whole genome shotgun (WGS) entry which is preliminary data.</text>
</comment>
<dbReference type="EMBL" id="MCFG01000205">
    <property type="protein sequence ID" value="ORX78589.1"/>
    <property type="molecule type" value="Genomic_DNA"/>
</dbReference>
<proteinExistence type="predicted"/>
<reference evidence="1 2" key="2">
    <citation type="submission" date="2016-08" db="EMBL/GenBank/DDBJ databases">
        <title>Pervasive Adenine N6-methylation of Active Genes in Fungi.</title>
        <authorList>
            <consortium name="DOE Joint Genome Institute"/>
            <person name="Mondo S.J."/>
            <person name="Dannebaum R.O."/>
            <person name="Kuo R.C."/>
            <person name="Labutti K."/>
            <person name="Haridas S."/>
            <person name="Kuo A."/>
            <person name="Salamov A."/>
            <person name="Ahrendt S.R."/>
            <person name="Lipzen A."/>
            <person name="Sullivan W."/>
            <person name="Andreopoulos W.B."/>
            <person name="Clum A."/>
            <person name="Lindquist E."/>
            <person name="Daum C."/>
            <person name="Ramamoorthy G.K."/>
            <person name="Gryganskyi A."/>
            <person name="Culley D."/>
            <person name="Magnuson J.K."/>
            <person name="James T.Y."/>
            <person name="O'Malley M.A."/>
            <person name="Stajich J.E."/>
            <person name="Spatafora J.W."/>
            <person name="Visel A."/>
            <person name="Grigoriev I.V."/>
        </authorList>
    </citation>
    <scope>NUCLEOTIDE SEQUENCE [LARGE SCALE GENOMIC DNA]</scope>
    <source>
        <strain evidence="1 2">S4</strain>
    </source>
</reference>
<evidence type="ECO:0000313" key="1">
    <source>
        <dbReference type="EMBL" id="ORX78589.1"/>
    </source>
</evidence>
<protein>
    <submittedName>
        <fullName evidence="1">Uncharacterized protein</fullName>
    </submittedName>
</protein>
<sequence>MLKNKDQEESIHESNIEKFLAINLKNEYDLKNLEAIIIDYERVSYDKNKDILLGH</sequence>
<dbReference type="AlphaFoldDB" id="A0A1Y1WYD3"/>
<name>A0A1Y1WYD3_9FUNG</name>
<accession>A0A1Y1WYD3</accession>
<keyword evidence="2" id="KW-1185">Reference proteome</keyword>
<organism evidence="1 2">
    <name type="scientific">Anaeromyces robustus</name>
    <dbReference type="NCBI Taxonomy" id="1754192"/>
    <lineage>
        <taxon>Eukaryota</taxon>
        <taxon>Fungi</taxon>
        <taxon>Fungi incertae sedis</taxon>
        <taxon>Chytridiomycota</taxon>
        <taxon>Chytridiomycota incertae sedis</taxon>
        <taxon>Neocallimastigomycetes</taxon>
        <taxon>Neocallimastigales</taxon>
        <taxon>Neocallimastigaceae</taxon>
        <taxon>Anaeromyces</taxon>
    </lineage>
</organism>
<evidence type="ECO:0000313" key="2">
    <source>
        <dbReference type="Proteomes" id="UP000193944"/>
    </source>
</evidence>
<reference evidence="1 2" key="1">
    <citation type="submission" date="2016-08" db="EMBL/GenBank/DDBJ databases">
        <title>A Parts List for Fungal Cellulosomes Revealed by Comparative Genomics.</title>
        <authorList>
            <consortium name="DOE Joint Genome Institute"/>
            <person name="Haitjema C.H."/>
            <person name="Gilmore S.P."/>
            <person name="Henske J.K."/>
            <person name="Solomon K.V."/>
            <person name="De Groot R."/>
            <person name="Kuo A."/>
            <person name="Mondo S.J."/>
            <person name="Salamov A.A."/>
            <person name="Labutti K."/>
            <person name="Zhao Z."/>
            <person name="Chiniquy J."/>
            <person name="Barry K."/>
            <person name="Brewer H.M."/>
            <person name="Purvine S.O."/>
            <person name="Wright A.T."/>
            <person name="Boxma B."/>
            <person name="Van Alen T."/>
            <person name="Hackstein J.H."/>
            <person name="Baker S.E."/>
            <person name="Grigoriev I.V."/>
            <person name="O'Malley M.A."/>
        </authorList>
    </citation>
    <scope>NUCLEOTIDE SEQUENCE [LARGE SCALE GENOMIC DNA]</scope>
    <source>
        <strain evidence="1 2">S4</strain>
    </source>
</reference>
<dbReference type="Proteomes" id="UP000193944">
    <property type="component" value="Unassembled WGS sequence"/>
</dbReference>
<gene>
    <name evidence="1" type="ORF">BCR32DRAFT_282148</name>
</gene>